<dbReference type="GeneID" id="117351970"/>
<dbReference type="AlphaFoldDB" id="A0A6P8PIU3"/>
<dbReference type="RefSeq" id="XP_033783784.1">
    <property type="nucleotide sequence ID" value="XM_033927893.1"/>
</dbReference>
<protein>
    <submittedName>
        <fullName evidence="3 4">Uncharacterized protein LOC117351970</fullName>
    </submittedName>
</protein>
<evidence type="ECO:0000313" key="4">
    <source>
        <dbReference type="RefSeq" id="XP_033783783.1"/>
    </source>
</evidence>
<feature type="region of interest" description="Disordered" evidence="1">
    <location>
        <begin position="459"/>
        <end position="478"/>
    </location>
</feature>
<accession>A0A6P8PIU3</accession>
<gene>
    <name evidence="3 4 5" type="primary">LOC117351970</name>
</gene>
<dbReference type="OrthoDB" id="8932843at2759"/>
<dbReference type="Proteomes" id="UP000515159">
    <property type="component" value="Chromosome 19"/>
</dbReference>
<dbReference type="RefSeq" id="XP_033783782.1">
    <property type="nucleotide sequence ID" value="XM_033927891.1"/>
</dbReference>
<feature type="region of interest" description="Disordered" evidence="1">
    <location>
        <begin position="242"/>
        <end position="267"/>
    </location>
</feature>
<organism evidence="2 5">
    <name type="scientific">Geotrypetes seraphini</name>
    <name type="common">Gaboon caecilian</name>
    <name type="synonym">Caecilia seraphini</name>
    <dbReference type="NCBI Taxonomy" id="260995"/>
    <lineage>
        <taxon>Eukaryota</taxon>
        <taxon>Metazoa</taxon>
        <taxon>Chordata</taxon>
        <taxon>Craniata</taxon>
        <taxon>Vertebrata</taxon>
        <taxon>Euteleostomi</taxon>
        <taxon>Amphibia</taxon>
        <taxon>Gymnophiona</taxon>
        <taxon>Geotrypetes</taxon>
    </lineage>
</organism>
<reference evidence="3 4" key="1">
    <citation type="submission" date="2025-04" db="UniProtKB">
        <authorList>
            <consortium name="RefSeq"/>
        </authorList>
    </citation>
    <scope>IDENTIFICATION</scope>
</reference>
<proteinExistence type="predicted"/>
<feature type="compositionally biased region" description="Basic residues" evidence="1">
    <location>
        <begin position="10"/>
        <end position="34"/>
    </location>
</feature>
<name>A0A6P8PIU3_GEOSA</name>
<feature type="region of interest" description="Disordered" evidence="1">
    <location>
        <begin position="1"/>
        <end position="35"/>
    </location>
</feature>
<sequence length="539" mass="61100">MDHTLLTMKATKRKKKKKKAIRTKREKSKQRNLKWKTMEMEDFSELCTEKENVDSSQEKTNLSTSVLENDLSFKKNKKAKKNKIHSHNVENLLSKKKCKKNNPCKNPSVSLDSIYFPATGKKAKEDKQSQGFINLCLSKSKCREIKHEKSWKSPKPVQTDRSQMKQQRLYKYLCYHPSRNSSFIEENEQTIDVCCEDVSTFKGVCPAELLEPAFQSSDLGDLETHQKTVPAFESVEDDGHKLKACPYNTEPSQSPATTPHIKPGGLESELCVEDPKHAKPLPLKPEEACSSADLSQDLFITQKSFGPVQISSTDSCSSFQSYSKETNAEQDHHTSTDRMEWYSQAPSKKLKAIERCHTSENKLSFTNRKKRILTTDKSTQTDDFLSCPILASSISHAKRFTSCSVQPLDLSLPCRVRACSLSPKQASCPVSEESKGIHRSPKLMQDPILCTEEQLPNSKTLSIAHEREREKRSFSQSRKSEEGKFVQMLLNSSYFFKGKGEVGIDAPMVPLLKQKAENEKRSSGGNRRQRTKSGSRLQQ</sequence>
<dbReference type="RefSeq" id="XP_033783783.1">
    <property type="nucleotide sequence ID" value="XM_033927892.1"/>
</dbReference>
<evidence type="ECO:0000313" key="3">
    <source>
        <dbReference type="RefSeq" id="XP_033783782.1"/>
    </source>
</evidence>
<keyword evidence="2" id="KW-1185">Reference proteome</keyword>
<evidence type="ECO:0000313" key="2">
    <source>
        <dbReference type="Proteomes" id="UP000515159"/>
    </source>
</evidence>
<feature type="region of interest" description="Disordered" evidence="1">
    <location>
        <begin position="513"/>
        <end position="539"/>
    </location>
</feature>
<dbReference type="KEGG" id="gsh:117351970"/>
<feature type="compositionally biased region" description="Basic and acidic residues" evidence="1">
    <location>
        <begin position="464"/>
        <end position="478"/>
    </location>
</feature>
<evidence type="ECO:0000313" key="5">
    <source>
        <dbReference type="RefSeq" id="XP_033783784.1"/>
    </source>
</evidence>
<evidence type="ECO:0000256" key="1">
    <source>
        <dbReference type="SAM" id="MobiDB-lite"/>
    </source>
</evidence>